<accession>K2K8T0</accession>
<name>K2K8T0_9GAMM</name>
<proteinExistence type="predicted"/>
<comment type="caution">
    <text evidence="1">The sequence shown here is derived from an EMBL/GenBank/DDBJ whole genome shotgun (WGS) entry which is preliminary data.</text>
</comment>
<protein>
    <submittedName>
        <fullName evidence="1">Uncharacterized protein</fullName>
    </submittedName>
</protein>
<dbReference type="EMBL" id="AMRI01000012">
    <property type="protein sequence ID" value="EKE73655.1"/>
    <property type="molecule type" value="Genomic_DNA"/>
</dbReference>
<evidence type="ECO:0000313" key="2">
    <source>
        <dbReference type="Proteomes" id="UP000006755"/>
    </source>
</evidence>
<gene>
    <name evidence="1" type="ORF">B3C1_09667</name>
</gene>
<dbReference type="Proteomes" id="UP000006755">
    <property type="component" value="Unassembled WGS sequence"/>
</dbReference>
<organism evidence="1 2">
    <name type="scientific">Gallaecimonas xiamenensis 3-C-1</name>
    <dbReference type="NCBI Taxonomy" id="745411"/>
    <lineage>
        <taxon>Bacteria</taxon>
        <taxon>Pseudomonadati</taxon>
        <taxon>Pseudomonadota</taxon>
        <taxon>Gammaproteobacteria</taxon>
        <taxon>Enterobacterales</taxon>
        <taxon>Gallaecimonadaceae</taxon>
        <taxon>Gallaecimonas</taxon>
    </lineage>
</organism>
<keyword evidence="2" id="KW-1185">Reference proteome</keyword>
<reference evidence="1 2" key="1">
    <citation type="journal article" date="2012" name="J. Bacteriol.">
        <title>Genome Sequence of Gallaecimonas xiamenensis Type Strain 3-C-1.</title>
        <authorList>
            <person name="Lai Q."/>
            <person name="Wang L."/>
            <person name="Wang W."/>
            <person name="Shao Z."/>
        </authorList>
    </citation>
    <scope>NUCLEOTIDE SEQUENCE [LARGE SCALE GENOMIC DNA]</scope>
    <source>
        <strain evidence="1 2">3-C-1</strain>
    </source>
</reference>
<sequence length="108" mass="11516">MALVLAMVALSAQAAPGNGQGRRSGGNPIYVTSQGLYFDTFAAVEALPDSGPFQKLEMGVSGAQTEFGPGDVGYLGGRWWVDLNNNQVMDLEDMYFLCPLLGRGRSEP</sequence>
<dbReference type="AlphaFoldDB" id="K2K8T0"/>
<evidence type="ECO:0000313" key="1">
    <source>
        <dbReference type="EMBL" id="EKE73655.1"/>
    </source>
</evidence>